<evidence type="ECO:0000256" key="1">
    <source>
        <dbReference type="SAM" id="MobiDB-lite"/>
    </source>
</evidence>
<dbReference type="HOGENOM" id="CLU_002353_0_0_1"/>
<dbReference type="OrthoDB" id="160374at2759"/>
<sequence>MHTAPRNIHALVRLLKAPTDPPSPEGPPKIDVANEAWLDTSFGAAKKAEVLVEWLLSALGRDGKRDDKVGGHGPISNPKYWSLLQQTLSSSASSVRPLKTWLVPLLHRTNVASMVKELITLSNVCDVDLGGVYVPARAVLAILWPLAEKRVGMDGLMECFAAVLGVCVPWNDDLAWICTTVVASYREALGNFGNKKKLYTSFLSIHLPNWVRILSPSTSPQLLGTQSSREDPSSKTPKQLHDTLYRAGIDTLFSVEGLKQPLEAFLDALSRAGADFGLTLLPCLFSARLSAVNRCRTTLFPSSSGSASSTLDTREAIRSDAMQVWESCWRALLCDALTTESEVQRPDAWAALVGILAVIESERLYTPGSTVRTGNENTTANRAPESALIAARGLALATVESAGRASDSNDMSIVPLTVDTLDMLTRIDYELVGDELHRTLCAVVTLPRPLSVRPTEAVQRLLSDLLDYHAKIRTVHAYILALLTALSSFTLPDSVPSHSLPVPAHDVMYNPLSSHLSSLARVLRVALTPTQSTELGPAVLEKLRSAWKVYATERDSNRRIGKRRKTCDEEIPAEEHTDIDGTKGSKCHSLAAAFSLVARVSGTVLASLSPLYAYVHDAQHSGVAWDEVGKLGWEIVWECIRRGRGERQKVVPQNEDDGKVKKRKKRKRGGEEEDPDGDERLGTDEVAASAALRFLYDVRARFMRIDSSPTPATLGQRDALGGDEVEELLRVVRNESTATELVPEIIRTLFAQVSQTRGFQHSQAGTIIQTSIEILTRNFSPKSRWCGSSAALTRENLGVVLLYVLVDRWIGVIDTVAPEEVLLKFASLLLSIPLEPSSETTDEFDGQPSSHRDISPYNVLILALRNAQFWELRNMRGAFLTFALKRTAYLSSFCLLSGSTGTSRPDKFELVRASAVYALLMYVPPEYFTRTSRAELVKRAVGGDVAICLALQGTNGSGAVDLPQTVDSGLDMDTDKESGSGNRTFRELCVHHLTVFRAFLYRMGQFMNGLDYATSRAYVEHLLQPSLSSALSSDAITKETLNLVSFQLSTLLRAQDPEAVAELIHIFSRLLSAEPFPDIFLPGRRKCELIRSVVFRLVECLREHHSPGSLATVIVSSLKTLYNSFAPVLLEGEELGTDNAPGLNEHVQARSYALSFARWLGIDVTNRVPPIGVKLATLVMRSALHSPSPLVCREHVKTCPSVLALLFEELRCLPDSSNLKYFETIAGLYSIYGTGVEGKNAFDVGGGLLSYAVAIVRNALEMQVVKAAGELSVEHFAGLLSVIAEGIEDSRLPAGRCKGLIHLSTILLRDTPQGTLKVVQTFVTRCLDAFTGRPHLYEGPSELKECYLELIAKHCSDRPAAIRSIDLGSIWSLLCKILSGTTDHDPATSFAIFHCIVSIAGSLVRLRRDIVIHTLPHLAFVLHRLLLITRRVRPQLGAKQSKLVAGTLPSWVSPSQPFGVPESRALSRLLTALTIKTVPRTHTTQQHTAVAAETQKTESLAKPFAKHVGHVLLAYIDSMNDPLCILTPEMRRELEPGLFSLCEMLGEYNRDALMVSALDSGGKTIMKSLWREYEKQRYVGKG</sequence>
<dbReference type="InterPro" id="IPR052609">
    <property type="entry name" value="Ribosome_Biogenesis_Reg"/>
</dbReference>
<feature type="domain" description="Nucleolar 27S pre-rRNA processing Urb2/Npa2 C-terminal" evidence="2">
    <location>
        <begin position="1348"/>
        <end position="1581"/>
    </location>
</feature>
<gene>
    <name evidence="3" type="ORF">PISMIDRAFT_466191</name>
</gene>
<dbReference type="STRING" id="765257.A0A0C9ZUA4"/>
<dbReference type="Pfam" id="PF10441">
    <property type="entry name" value="Urb2"/>
    <property type="match status" value="1"/>
</dbReference>
<organism evidence="3 4">
    <name type="scientific">Pisolithus microcarpus 441</name>
    <dbReference type="NCBI Taxonomy" id="765257"/>
    <lineage>
        <taxon>Eukaryota</taxon>
        <taxon>Fungi</taxon>
        <taxon>Dikarya</taxon>
        <taxon>Basidiomycota</taxon>
        <taxon>Agaricomycotina</taxon>
        <taxon>Agaricomycetes</taxon>
        <taxon>Agaricomycetidae</taxon>
        <taxon>Boletales</taxon>
        <taxon>Sclerodermatineae</taxon>
        <taxon>Pisolithaceae</taxon>
        <taxon>Pisolithus</taxon>
    </lineage>
</organism>
<dbReference type="GO" id="GO:0042254">
    <property type="term" value="P:ribosome biogenesis"/>
    <property type="evidence" value="ECO:0007669"/>
    <property type="project" value="TreeGrafter"/>
</dbReference>
<protein>
    <recommendedName>
        <fullName evidence="2">Nucleolar 27S pre-rRNA processing Urb2/Npa2 C-terminal domain-containing protein</fullName>
    </recommendedName>
</protein>
<dbReference type="GO" id="GO:0005730">
    <property type="term" value="C:nucleolus"/>
    <property type="evidence" value="ECO:0007669"/>
    <property type="project" value="TreeGrafter"/>
</dbReference>
<evidence type="ECO:0000313" key="3">
    <source>
        <dbReference type="EMBL" id="KIK23263.1"/>
    </source>
</evidence>
<dbReference type="EMBL" id="KN833728">
    <property type="protein sequence ID" value="KIK23263.1"/>
    <property type="molecule type" value="Genomic_DNA"/>
</dbReference>
<accession>A0A0C9ZUA4</accession>
<feature type="region of interest" description="Disordered" evidence="1">
    <location>
        <begin position="647"/>
        <end position="682"/>
    </location>
</feature>
<name>A0A0C9ZUA4_9AGAM</name>
<keyword evidence="4" id="KW-1185">Reference proteome</keyword>
<proteinExistence type="predicted"/>
<dbReference type="Proteomes" id="UP000054018">
    <property type="component" value="Unassembled WGS sequence"/>
</dbReference>
<dbReference type="PANTHER" id="PTHR15682:SF2">
    <property type="entry name" value="UNHEALTHY RIBOSOME BIOGENESIS PROTEIN 2 HOMOLOG"/>
    <property type="match status" value="1"/>
</dbReference>
<evidence type="ECO:0000313" key="4">
    <source>
        <dbReference type="Proteomes" id="UP000054018"/>
    </source>
</evidence>
<dbReference type="PANTHER" id="PTHR15682">
    <property type="entry name" value="UNHEALTHY RIBOSOME BIOGENESIS PROTEIN 2 HOMOLOG"/>
    <property type="match status" value="1"/>
</dbReference>
<evidence type="ECO:0000259" key="2">
    <source>
        <dbReference type="Pfam" id="PF10441"/>
    </source>
</evidence>
<reference evidence="3 4" key="1">
    <citation type="submission" date="2014-04" db="EMBL/GenBank/DDBJ databases">
        <authorList>
            <consortium name="DOE Joint Genome Institute"/>
            <person name="Kuo A."/>
            <person name="Kohler A."/>
            <person name="Costa M.D."/>
            <person name="Nagy L.G."/>
            <person name="Floudas D."/>
            <person name="Copeland A."/>
            <person name="Barry K.W."/>
            <person name="Cichocki N."/>
            <person name="Veneault-Fourrey C."/>
            <person name="LaButti K."/>
            <person name="Lindquist E.A."/>
            <person name="Lipzen A."/>
            <person name="Lundell T."/>
            <person name="Morin E."/>
            <person name="Murat C."/>
            <person name="Sun H."/>
            <person name="Tunlid A."/>
            <person name="Henrissat B."/>
            <person name="Grigoriev I.V."/>
            <person name="Hibbett D.S."/>
            <person name="Martin F."/>
            <person name="Nordberg H.P."/>
            <person name="Cantor M.N."/>
            <person name="Hua S.X."/>
        </authorList>
    </citation>
    <scope>NUCLEOTIDE SEQUENCE [LARGE SCALE GENOMIC DNA]</scope>
    <source>
        <strain evidence="3 4">441</strain>
    </source>
</reference>
<dbReference type="InterPro" id="IPR018849">
    <property type="entry name" value="Urb2/Npa2_C"/>
</dbReference>
<reference evidence="4" key="2">
    <citation type="submission" date="2015-01" db="EMBL/GenBank/DDBJ databases">
        <title>Evolutionary Origins and Diversification of the Mycorrhizal Mutualists.</title>
        <authorList>
            <consortium name="DOE Joint Genome Institute"/>
            <consortium name="Mycorrhizal Genomics Consortium"/>
            <person name="Kohler A."/>
            <person name="Kuo A."/>
            <person name="Nagy L.G."/>
            <person name="Floudas D."/>
            <person name="Copeland A."/>
            <person name="Barry K.W."/>
            <person name="Cichocki N."/>
            <person name="Veneault-Fourrey C."/>
            <person name="LaButti K."/>
            <person name="Lindquist E.A."/>
            <person name="Lipzen A."/>
            <person name="Lundell T."/>
            <person name="Morin E."/>
            <person name="Murat C."/>
            <person name="Riley R."/>
            <person name="Ohm R."/>
            <person name="Sun H."/>
            <person name="Tunlid A."/>
            <person name="Henrissat B."/>
            <person name="Grigoriev I.V."/>
            <person name="Hibbett D.S."/>
            <person name="Martin F."/>
        </authorList>
    </citation>
    <scope>NUCLEOTIDE SEQUENCE [LARGE SCALE GENOMIC DNA]</scope>
    <source>
        <strain evidence="4">441</strain>
    </source>
</reference>